<evidence type="ECO:0000259" key="1">
    <source>
        <dbReference type="PROSITE" id="PS50878"/>
    </source>
</evidence>
<dbReference type="CDD" id="cd01650">
    <property type="entry name" value="RT_nLTR_like"/>
    <property type="match status" value="1"/>
</dbReference>
<dbReference type="PANTHER" id="PTHR19446">
    <property type="entry name" value="REVERSE TRANSCRIPTASES"/>
    <property type="match status" value="1"/>
</dbReference>
<dbReference type="SUPFAM" id="SSF56672">
    <property type="entry name" value="DNA/RNA polymerases"/>
    <property type="match status" value="1"/>
</dbReference>
<feature type="domain" description="Reverse transcriptase" evidence="1">
    <location>
        <begin position="182"/>
        <end position="384"/>
    </location>
</feature>
<name>A0A821SBZ6_9NEOP</name>
<proteinExistence type="predicted"/>
<evidence type="ECO:0000313" key="3">
    <source>
        <dbReference type="Proteomes" id="UP000663880"/>
    </source>
</evidence>
<dbReference type="AlphaFoldDB" id="A0A821SBZ6"/>
<dbReference type="EMBL" id="CAJOBZ010000017">
    <property type="protein sequence ID" value="CAF4853472.1"/>
    <property type="molecule type" value="Genomic_DNA"/>
</dbReference>
<dbReference type="OrthoDB" id="445826at2759"/>
<comment type="caution">
    <text evidence="2">The sequence shown here is derived from an EMBL/GenBank/DDBJ whole genome shotgun (WGS) entry which is preliminary data.</text>
</comment>
<dbReference type="PROSITE" id="PS50878">
    <property type="entry name" value="RT_POL"/>
    <property type="match status" value="1"/>
</dbReference>
<dbReference type="InterPro" id="IPR043502">
    <property type="entry name" value="DNA/RNA_pol_sf"/>
</dbReference>
<keyword evidence="3" id="KW-1185">Reference proteome</keyword>
<protein>
    <recommendedName>
        <fullName evidence="1">Reverse transcriptase domain-containing protein</fullName>
    </recommendedName>
</protein>
<gene>
    <name evidence="2" type="ORF">PMACD_LOCUS7266</name>
</gene>
<accession>A0A821SBZ6</accession>
<dbReference type="Proteomes" id="UP000663880">
    <property type="component" value="Unassembled WGS sequence"/>
</dbReference>
<reference evidence="2" key="1">
    <citation type="submission" date="2021-02" db="EMBL/GenBank/DDBJ databases">
        <authorList>
            <person name="Steward A R."/>
        </authorList>
    </citation>
    <scope>NUCLEOTIDE SEQUENCE</scope>
</reference>
<dbReference type="InterPro" id="IPR000477">
    <property type="entry name" value="RT_dom"/>
</dbReference>
<dbReference type="Pfam" id="PF00078">
    <property type="entry name" value="RVT_1"/>
    <property type="match status" value="1"/>
</dbReference>
<evidence type="ECO:0000313" key="2">
    <source>
        <dbReference type="EMBL" id="CAF4853472.1"/>
    </source>
</evidence>
<organism evidence="2 3">
    <name type="scientific">Pieris macdunnoughi</name>
    <dbReference type="NCBI Taxonomy" id="345717"/>
    <lineage>
        <taxon>Eukaryota</taxon>
        <taxon>Metazoa</taxon>
        <taxon>Ecdysozoa</taxon>
        <taxon>Arthropoda</taxon>
        <taxon>Hexapoda</taxon>
        <taxon>Insecta</taxon>
        <taxon>Pterygota</taxon>
        <taxon>Neoptera</taxon>
        <taxon>Endopterygota</taxon>
        <taxon>Lepidoptera</taxon>
        <taxon>Glossata</taxon>
        <taxon>Ditrysia</taxon>
        <taxon>Papilionoidea</taxon>
        <taxon>Pieridae</taxon>
        <taxon>Pierinae</taxon>
        <taxon>Pieris</taxon>
    </lineage>
</organism>
<dbReference type="GO" id="GO:0071897">
    <property type="term" value="P:DNA biosynthetic process"/>
    <property type="evidence" value="ECO:0007669"/>
    <property type="project" value="UniProtKB-ARBA"/>
</dbReference>
<sequence length="384" mass="43406">MTAGLLRCVRNRDKLHKRYKKDPNNEIKKITYKRYRNFWNWLLKKLKREYEEKELKSAANTNNKALWDTIRKLTHTSKLSRPAEQLISPDNPSESINYINKFFVSVGKDLAEKAYSYGKGCISSMPKPLASLVLDSTDESEVRNCILNLKKDKCSGRHNISGAILKRYHQIIVPPLTYIVNLIFSTGVFPDQLKLADIVPIFKSGDRECVNNYRPISKLPTIAKVIEKLINKRLVHYLETKNLISSSQFGFRSGSSTNDAVHELTDHIVAKLDRKQKVIAIFLDLAKAFDTVSVPLLLNKLESLGIRGSQLSNFQSYLKNRFQRVKVGDFVSSDLPITSGVPQGSVLGPTLFLAFINELCNLQLPNGKIISFADDTALVFSGNN</sequence>